<dbReference type="Pfam" id="PF00903">
    <property type="entry name" value="Glyoxalase"/>
    <property type="match status" value="2"/>
</dbReference>
<dbReference type="PROSITE" id="PS51819">
    <property type="entry name" value="VOC"/>
    <property type="match status" value="2"/>
</dbReference>
<dbReference type="InterPro" id="IPR052164">
    <property type="entry name" value="Anthracycline_SecMetBiosynth"/>
</dbReference>
<dbReference type="PATRIC" id="fig|151081.8.peg.3115"/>
<dbReference type="Proteomes" id="UP000033664">
    <property type="component" value="Unassembled WGS sequence"/>
</dbReference>
<organism evidence="2 3">
    <name type="scientific">Pseudoalteromonas ruthenica</name>
    <dbReference type="NCBI Taxonomy" id="151081"/>
    <lineage>
        <taxon>Bacteria</taxon>
        <taxon>Pseudomonadati</taxon>
        <taxon>Pseudomonadota</taxon>
        <taxon>Gammaproteobacteria</taxon>
        <taxon>Alteromonadales</taxon>
        <taxon>Pseudoalteromonadaceae</taxon>
        <taxon>Pseudoalteromonas</taxon>
    </lineage>
</organism>
<dbReference type="InterPro" id="IPR037523">
    <property type="entry name" value="VOC_core"/>
</dbReference>
<gene>
    <name evidence="2" type="ORF">TW72_16160</name>
</gene>
<dbReference type="InterPro" id="IPR029068">
    <property type="entry name" value="Glyas_Bleomycin-R_OHBP_Dase"/>
</dbReference>
<dbReference type="PANTHER" id="PTHR33993">
    <property type="entry name" value="GLYOXALASE-RELATED"/>
    <property type="match status" value="1"/>
</dbReference>
<name>A0A0F4PJ03_9GAMM</name>
<evidence type="ECO:0000313" key="2">
    <source>
        <dbReference type="EMBL" id="KJY96994.1"/>
    </source>
</evidence>
<dbReference type="Gene3D" id="3.10.180.10">
    <property type="entry name" value="2,3-Dihydroxybiphenyl 1,2-Dioxygenase, domain 1"/>
    <property type="match status" value="2"/>
</dbReference>
<accession>A0A0F4PJ03</accession>
<dbReference type="GeneID" id="58230035"/>
<feature type="domain" description="VOC" evidence="1">
    <location>
        <begin position="141"/>
        <end position="257"/>
    </location>
</feature>
<dbReference type="RefSeq" id="WP_045980248.1">
    <property type="nucleotide sequence ID" value="NZ_CP023396.1"/>
</dbReference>
<dbReference type="InterPro" id="IPR004360">
    <property type="entry name" value="Glyas_Fos-R_dOase_dom"/>
</dbReference>
<comment type="caution">
    <text evidence="2">The sequence shown here is derived from an EMBL/GenBank/DDBJ whole genome shotgun (WGS) entry which is preliminary data.</text>
</comment>
<dbReference type="eggNOG" id="COG3324">
    <property type="taxonomic scope" value="Bacteria"/>
</dbReference>
<protein>
    <submittedName>
        <fullName evidence="2">Glyoxalase</fullName>
    </submittedName>
</protein>
<dbReference type="PANTHER" id="PTHR33993:SF14">
    <property type="entry name" value="GB|AAF24581.1"/>
    <property type="match status" value="1"/>
</dbReference>
<dbReference type="OrthoDB" id="9793039at2"/>
<proteinExistence type="predicted"/>
<dbReference type="CDD" id="cd07247">
    <property type="entry name" value="SgaA_N_like"/>
    <property type="match status" value="2"/>
</dbReference>
<dbReference type="AlphaFoldDB" id="A0A0F4PJ03"/>
<dbReference type="EMBL" id="JXXZ01000014">
    <property type="protein sequence ID" value="KJY96994.1"/>
    <property type="molecule type" value="Genomic_DNA"/>
</dbReference>
<reference evidence="2 3" key="1">
    <citation type="journal article" date="2015" name="BMC Genomics">
        <title>Genome mining reveals unlocked bioactive potential of marine Gram-negative bacteria.</title>
        <authorList>
            <person name="Machado H."/>
            <person name="Sonnenschein E.C."/>
            <person name="Melchiorsen J."/>
            <person name="Gram L."/>
        </authorList>
    </citation>
    <scope>NUCLEOTIDE SEQUENCE [LARGE SCALE GENOMIC DNA]</scope>
    <source>
        <strain evidence="2 3">S3137</strain>
    </source>
</reference>
<feature type="domain" description="VOC" evidence="1">
    <location>
        <begin position="9"/>
        <end position="127"/>
    </location>
</feature>
<evidence type="ECO:0000259" key="1">
    <source>
        <dbReference type="PROSITE" id="PS51819"/>
    </source>
</evidence>
<dbReference type="SUPFAM" id="SSF54593">
    <property type="entry name" value="Glyoxalase/Bleomycin resistance protein/Dihydroxybiphenyl dioxygenase"/>
    <property type="match status" value="2"/>
</dbReference>
<keyword evidence="3" id="KW-1185">Reference proteome</keyword>
<sequence>MSENYPQGHFCWTELCSSDWQGGKTFYSDLFTWSAEDQPIGNGLYYTMLKKPQGDVAAMYQMPADQHAQGVPSYWLSYIAVDDVDAMADKAKSLGATIVHGPHDVPEAGRMVLLCDPVGAMVALWQGQGHKGASVQNEVDTPCWFELATRDIESSTNFYSELLGWRAELKAMEGMDYTLFKAGDTMVGGMVAMDEQWPDDIPPHWMIYFSVNDCDAQAEQAKKLGGEVCVQPMDVPEVGRFCVLTDPQGAVFSIINLNQ</sequence>
<evidence type="ECO:0000313" key="3">
    <source>
        <dbReference type="Proteomes" id="UP000033664"/>
    </source>
</evidence>